<gene>
    <name evidence="1" type="ORF">CP49_12475</name>
</gene>
<dbReference type="EMBL" id="LLXX01000050">
    <property type="protein sequence ID" value="KRR10585.1"/>
    <property type="molecule type" value="Genomic_DNA"/>
</dbReference>
<comment type="caution">
    <text evidence="1">The sequence shown here is derived from an EMBL/GenBank/DDBJ whole genome shotgun (WGS) entry which is preliminary data.</text>
</comment>
<dbReference type="OrthoDB" id="8240996at2"/>
<dbReference type="AlphaFoldDB" id="A0A0R3LRQ1"/>
<evidence type="ECO:0000313" key="1">
    <source>
        <dbReference type="EMBL" id="KRR10585.1"/>
    </source>
</evidence>
<organism evidence="1 2">
    <name type="scientific">Bradyrhizobium valentinum</name>
    <dbReference type="NCBI Taxonomy" id="1518501"/>
    <lineage>
        <taxon>Bacteria</taxon>
        <taxon>Pseudomonadati</taxon>
        <taxon>Pseudomonadota</taxon>
        <taxon>Alphaproteobacteria</taxon>
        <taxon>Hyphomicrobiales</taxon>
        <taxon>Nitrobacteraceae</taxon>
        <taxon>Bradyrhizobium</taxon>
    </lineage>
</organism>
<protein>
    <submittedName>
        <fullName evidence="1">Uncharacterized protein</fullName>
    </submittedName>
</protein>
<accession>A0A0R3LRQ1</accession>
<reference evidence="1 2" key="1">
    <citation type="submission" date="2014-03" db="EMBL/GenBank/DDBJ databases">
        <title>Bradyrhizobium valentinum sp. nov., isolated from effective nodules of Lupinus mariae-josephae, a lupine endemic of basic-lime soils in Eastern Spain.</title>
        <authorList>
            <person name="Duran D."/>
            <person name="Rey L."/>
            <person name="Navarro A."/>
            <person name="Busquets A."/>
            <person name="Imperial J."/>
            <person name="Ruiz-Argueso T."/>
        </authorList>
    </citation>
    <scope>NUCLEOTIDE SEQUENCE [LARGE SCALE GENOMIC DNA]</scope>
    <source>
        <strain evidence="1 2">LmjM3</strain>
    </source>
</reference>
<sequence length="67" mass="7451">MKRQLSALEKQAADALRRARRLPVGAARNDLRQLAMGLLWLHRNGMDALMKQRPTSQLPSDGEGVGQ</sequence>
<dbReference type="Proteomes" id="UP000051913">
    <property type="component" value="Unassembled WGS sequence"/>
</dbReference>
<dbReference type="RefSeq" id="WP_057849928.1">
    <property type="nucleotide sequence ID" value="NZ_LLXX01000050.1"/>
</dbReference>
<keyword evidence="2" id="KW-1185">Reference proteome</keyword>
<name>A0A0R3LRQ1_9BRAD</name>
<evidence type="ECO:0000313" key="2">
    <source>
        <dbReference type="Proteomes" id="UP000051913"/>
    </source>
</evidence>
<proteinExistence type="predicted"/>